<dbReference type="AlphaFoldDB" id="L1J4L1"/>
<feature type="transmembrane region" description="Helical" evidence="1">
    <location>
        <begin position="848"/>
        <end position="869"/>
    </location>
</feature>
<feature type="transmembrane region" description="Helical" evidence="1">
    <location>
        <begin position="964"/>
        <end position="982"/>
    </location>
</feature>
<keyword evidence="1" id="KW-0472">Membrane</keyword>
<evidence type="ECO:0000313" key="4">
    <source>
        <dbReference type="Proteomes" id="UP000011087"/>
    </source>
</evidence>
<feature type="transmembrane region" description="Helical" evidence="1">
    <location>
        <begin position="207"/>
        <end position="226"/>
    </location>
</feature>
<reference evidence="2 4" key="1">
    <citation type="journal article" date="2012" name="Nature">
        <title>Algal genomes reveal evolutionary mosaicism and the fate of nucleomorphs.</title>
        <authorList>
            <consortium name="DOE Joint Genome Institute"/>
            <person name="Curtis B.A."/>
            <person name="Tanifuji G."/>
            <person name="Burki F."/>
            <person name="Gruber A."/>
            <person name="Irimia M."/>
            <person name="Maruyama S."/>
            <person name="Arias M.C."/>
            <person name="Ball S.G."/>
            <person name="Gile G.H."/>
            <person name="Hirakawa Y."/>
            <person name="Hopkins J.F."/>
            <person name="Kuo A."/>
            <person name="Rensing S.A."/>
            <person name="Schmutz J."/>
            <person name="Symeonidi A."/>
            <person name="Elias M."/>
            <person name="Eveleigh R.J."/>
            <person name="Herman E.K."/>
            <person name="Klute M.J."/>
            <person name="Nakayama T."/>
            <person name="Obornik M."/>
            <person name="Reyes-Prieto A."/>
            <person name="Armbrust E.V."/>
            <person name="Aves S.J."/>
            <person name="Beiko R.G."/>
            <person name="Coutinho P."/>
            <person name="Dacks J.B."/>
            <person name="Durnford D.G."/>
            <person name="Fast N.M."/>
            <person name="Green B.R."/>
            <person name="Grisdale C.J."/>
            <person name="Hempel F."/>
            <person name="Henrissat B."/>
            <person name="Hoppner M.P."/>
            <person name="Ishida K."/>
            <person name="Kim E."/>
            <person name="Koreny L."/>
            <person name="Kroth P.G."/>
            <person name="Liu Y."/>
            <person name="Malik S.B."/>
            <person name="Maier U.G."/>
            <person name="McRose D."/>
            <person name="Mock T."/>
            <person name="Neilson J.A."/>
            <person name="Onodera N.T."/>
            <person name="Poole A.M."/>
            <person name="Pritham E.J."/>
            <person name="Richards T.A."/>
            <person name="Rocap G."/>
            <person name="Roy S.W."/>
            <person name="Sarai C."/>
            <person name="Schaack S."/>
            <person name="Shirato S."/>
            <person name="Slamovits C.H."/>
            <person name="Spencer D.F."/>
            <person name="Suzuki S."/>
            <person name="Worden A.Z."/>
            <person name="Zauner S."/>
            <person name="Barry K."/>
            <person name="Bell C."/>
            <person name="Bharti A.K."/>
            <person name="Crow J.A."/>
            <person name="Grimwood J."/>
            <person name="Kramer R."/>
            <person name="Lindquist E."/>
            <person name="Lucas S."/>
            <person name="Salamov A."/>
            <person name="McFadden G.I."/>
            <person name="Lane C.E."/>
            <person name="Keeling P.J."/>
            <person name="Gray M.W."/>
            <person name="Grigoriev I.V."/>
            <person name="Archibald J.M."/>
        </authorList>
    </citation>
    <scope>NUCLEOTIDE SEQUENCE</scope>
    <source>
        <strain evidence="2 4">CCMP2712</strain>
    </source>
</reference>
<reference evidence="3" key="3">
    <citation type="submission" date="2016-03" db="UniProtKB">
        <authorList>
            <consortium name="EnsemblProtists"/>
        </authorList>
    </citation>
    <scope>IDENTIFICATION</scope>
</reference>
<feature type="transmembrane region" description="Helical" evidence="1">
    <location>
        <begin position="676"/>
        <end position="693"/>
    </location>
</feature>
<dbReference type="HOGENOM" id="CLU_005527_0_0_1"/>
<feature type="transmembrane region" description="Helical" evidence="1">
    <location>
        <begin position="246"/>
        <end position="272"/>
    </location>
</feature>
<evidence type="ECO:0000256" key="1">
    <source>
        <dbReference type="SAM" id="Phobius"/>
    </source>
</evidence>
<sequence length="1270" mass="145403">MLSDTISRASAEDAGIEPEEDTSYGIRLFQNDSAIFVINRASYVHAFVRLHTQLPGGFMGLELKKRLAYQHEPTLFLYSWEPITAFMSSKIGKIFAFVMSVPWMAVRIHEITALRSQGLYIADSTAYHIIQNPNELRGDRACGWGTRLELLSRLIPPVALLVALVCSVLQRAHLSRKVFGVMGILDAVVCLLIFLQLELNAEYKETLAGTPSFLFLVVAIKDVLLFPCPLLFSESNVVELSILSCLIYFFASLAWIVSYQSIVAVFLLFAFLGLRQVFKRWAEHSIREDFKVFTSKWGEILDENQEAVQRLCDRTNNVATTSASVAEVEENESQRLCWTSWRSQLCRMFCLTPCTPCLPVSVHQEPAGIQQRSVTGIIQNLDQLYAQAILVEPIFREKAHVHAAETNGMIPIRAHRNQPREYQRVDEIMGNEDLRESYEWPKIKNVDRAIEKVLYLCNGESSRLFDVVRQCIVFERLEDLCECLERILGDPEIVVMRIKNRLDPSFDARTTGGYRDVAVNLRVVTERTRELGVAGHVCELRLAILGMQALSTQERRLRYRRVKHIVRYDRGWVGREKVHLMVNLMQKTKMSFINDYLNQFATRLFSTDQRRQSDTLLQTRERESDLHFLFLTEMSKYPGGVMDQKLNSIVGGIQNTMTSSIIFSSNPVRNALQKKITQATLILAAAFLFYFYVTPDHMRGFLKNNASSVHVGRMQILEFRDKVVRNFIPATSVSNFTLVYDSCKKHYPTSFKDANTTRYFFFSLPALSNGWRFTLDSNEQLAGLDPVAFKFDILDSPIDLGVDPLDLPAASWKEWTIFSCESTPSAEICNDPSGLRGRTLEFTVQLRAMYIASTVFVFFQPFACVGAVVTARLGFQSLPKTLFASLFHVVGVWEILLIFIGNFDRIGTRIASFFWGTGDFTFGLVIELQERYMMTVLPFYCAWTGIGGSASSSNLYRNPVSEDQFGYSNFILMITALYFHAGRRFHLFKASRNIKIEQRKYNDLWNSLCSNEENRQALQRISELVALHRVPNRVIQSRVHDPSCLLETWSLPLDWMKRRNSRSALSKKGVWKMSQDTKVESLDQLYAQAVFVEPIFRKKVQDFAAASRGSFPSSLLALDGRLECIIWKDAMEDENLAQQVRWAPIKSVDRAVEKLVRSYNNDVSRLLDVVRQCIVFERLEDLCECLERILGDPEIVVMRIKNRLDPSFDARTTGGYRDVAVNLRVVTERTRELGVAGHVCELQLLMKEYMDLRTAEGHKRYVSYRNLRCE</sequence>
<evidence type="ECO:0000313" key="2">
    <source>
        <dbReference type="EMBL" id="EKX43064.1"/>
    </source>
</evidence>
<feature type="transmembrane region" description="Helical" evidence="1">
    <location>
        <begin position="178"/>
        <end position="195"/>
    </location>
</feature>
<gene>
    <name evidence="2" type="ORF">GUITHDRAFT_110789</name>
</gene>
<keyword evidence="4" id="KW-1185">Reference proteome</keyword>
<proteinExistence type="predicted"/>
<dbReference type="GeneID" id="17299878"/>
<evidence type="ECO:0000313" key="3">
    <source>
        <dbReference type="EnsemblProtists" id="EKX43064"/>
    </source>
</evidence>
<accession>L1J4L1</accession>
<keyword evidence="1" id="KW-0812">Transmembrane</keyword>
<reference evidence="4" key="2">
    <citation type="submission" date="2012-11" db="EMBL/GenBank/DDBJ databases">
        <authorList>
            <person name="Kuo A."/>
            <person name="Curtis B.A."/>
            <person name="Tanifuji G."/>
            <person name="Burki F."/>
            <person name="Gruber A."/>
            <person name="Irimia M."/>
            <person name="Maruyama S."/>
            <person name="Arias M.C."/>
            <person name="Ball S.G."/>
            <person name="Gile G.H."/>
            <person name="Hirakawa Y."/>
            <person name="Hopkins J.F."/>
            <person name="Rensing S.A."/>
            <person name="Schmutz J."/>
            <person name="Symeonidi A."/>
            <person name="Elias M."/>
            <person name="Eveleigh R.J."/>
            <person name="Herman E.K."/>
            <person name="Klute M.J."/>
            <person name="Nakayama T."/>
            <person name="Obornik M."/>
            <person name="Reyes-Prieto A."/>
            <person name="Armbrust E.V."/>
            <person name="Aves S.J."/>
            <person name="Beiko R.G."/>
            <person name="Coutinho P."/>
            <person name="Dacks J.B."/>
            <person name="Durnford D.G."/>
            <person name="Fast N.M."/>
            <person name="Green B.R."/>
            <person name="Grisdale C."/>
            <person name="Hempe F."/>
            <person name="Henrissat B."/>
            <person name="Hoppner M.P."/>
            <person name="Ishida K.-I."/>
            <person name="Kim E."/>
            <person name="Koreny L."/>
            <person name="Kroth P.G."/>
            <person name="Liu Y."/>
            <person name="Malik S.-B."/>
            <person name="Maier U.G."/>
            <person name="McRose D."/>
            <person name="Mock T."/>
            <person name="Neilson J.A."/>
            <person name="Onodera N.T."/>
            <person name="Poole A.M."/>
            <person name="Pritham E.J."/>
            <person name="Richards T.A."/>
            <person name="Rocap G."/>
            <person name="Roy S.W."/>
            <person name="Sarai C."/>
            <person name="Schaack S."/>
            <person name="Shirato S."/>
            <person name="Slamovits C.H."/>
            <person name="Spencer D.F."/>
            <person name="Suzuki S."/>
            <person name="Worden A.Z."/>
            <person name="Zauner S."/>
            <person name="Barry K."/>
            <person name="Bell C."/>
            <person name="Bharti A.K."/>
            <person name="Crow J.A."/>
            <person name="Grimwood J."/>
            <person name="Kramer R."/>
            <person name="Lindquist E."/>
            <person name="Lucas S."/>
            <person name="Salamov A."/>
            <person name="McFadden G.I."/>
            <person name="Lane C.E."/>
            <person name="Keeling P.J."/>
            <person name="Gray M.W."/>
            <person name="Grigoriev I.V."/>
            <person name="Archibald J.M."/>
        </authorList>
    </citation>
    <scope>NUCLEOTIDE SEQUENCE</scope>
    <source>
        <strain evidence="4">CCMP2712</strain>
    </source>
</reference>
<dbReference type="RefSeq" id="XP_005830044.1">
    <property type="nucleotide sequence ID" value="XM_005829987.1"/>
</dbReference>
<dbReference type="EnsemblProtists" id="EKX43064">
    <property type="protein sequence ID" value="EKX43064"/>
    <property type="gene ID" value="GUITHDRAFT_110789"/>
</dbReference>
<keyword evidence="1" id="KW-1133">Transmembrane helix</keyword>
<feature type="transmembrane region" description="Helical" evidence="1">
    <location>
        <begin position="881"/>
        <end position="900"/>
    </location>
</feature>
<organism evidence="2">
    <name type="scientific">Guillardia theta (strain CCMP2712)</name>
    <name type="common">Cryptophyte</name>
    <dbReference type="NCBI Taxonomy" id="905079"/>
    <lineage>
        <taxon>Eukaryota</taxon>
        <taxon>Cryptophyceae</taxon>
        <taxon>Pyrenomonadales</taxon>
        <taxon>Geminigeraceae</taxon>
        <taxon>Guillardia</taxon>
    </lineage>
</organism>
<name>L1J4L1_GUITC</name>
<dbReference type="EMBL" id="JH993012">
    <property type="protein sequence ID" value="EKX43064.1"/>
    <property type="molecule type" value="Genomic_DNA"/>
</dbReference>
<protein>
    <submittedName>
        <fullName evidence="2 3">Uncharacterized protein</fullName>
    </submittedName>
</protein>
<dbReference type="PaxDb" id="55529-EKX43064"/>
<dbReference type="Proteomes" id="UP000011087">
    <property type="component" value="Unassembled WGS sequence"/>
</dbReference>
<dbReference type="KEGG" id="gtt:GUITHDRAFT_110789"/>